<evidence type="ECO:0000256" key="1">
    <source>
        <dbReference type="SAM" id="SignalP"/>
    </source>
</evidence>
<proteinExistence type="predicted"/>
<keyword evidence="3" id="KW-1185">Reference proteome</keyword>
<protein>
    <submittedName>
        <fullName evidence="2">Uncharacterized protein</fullName>
    </submittedName>
</protein>
<dbReference type="OrthoDB" id="10320268at2759"/>
<organism evidence="2 3">
    <name type="scientific">Teratosphaeria destructans</name>
    <dbReference type="NCBI Taxonomy" id="418781"/>
    <lineage>
        <taxon>Eukaryota</taxon>
        <taxon>Fungi</taxon>
        <taxon>Dikarya</taxon>
        <taxon>Ascomycota</taxon>
        <taxon>Pezizomycotina</taxon>
        <taxon>Dothideomycetes</taxon>
        <taxon>Dothideomycetidae</taxon>
        <taxon>Mycosphaerellales</taxon>
        <taxon>Teratosphaeriaceae</taxon>
        <taxon>Teratosphaeria</taxon>
    </lineage>
</organism>
<reference evidence="2 3" key="1">
    <citation type="journal article" date="2018" name="IMA Fungus">
        <title>IMA Genome-F 10: Nine draft genome sequences of Claviceps purpurea s.lat., including C. arundinis, C. humidiphila, and C. cf. spartinae, pseudomolecules for the pitch canker pathogen Fusarium circinatum, draft genome of Davidsoniella eucalypti, Grosmannia galeiformis, Quambalaria eucalypti, and Teratosphaeria destructans.</title>
        <authorList>
            <person name="Wingfield B.D."/>
            <person name="Liu M."/>
            <person name="Nguyen H.D."/>
            <person name="Lane F.A."/>
            <person name="Morgan S.W."/>
            <person name="De Vos L."/>
            <person name="Wilken P.M."/>
            <person name="Duong T.A."/>
            <person name="Aylward J."/>
            <person name="Coetzee M.P."/>
            <person name="Dadej K."/>
            <person name="De Beer Z.W."/>
            <person name="Findlay W."/>
            <person name="Havenga M."/>
            <person name="Kolarik M."/>
            <person name="Menzies J.G."/>
            <person name="Naidoo K."/>
            <person name="Pochopski O."/>
            <person name="Shoukouhi P."/>
            <person name="Santana Q.C."/>
            <person name="Seifert K.A."/>
            <person name="Soal N."/>
            <person name="Steenkamp E.T."/>
            <person name="Tatham C.T."/>
            <person name="van der Nest M.A."/>
            <person name="Wingfield M.J."/>
        </authorList>
    </citation>
    <scope>NUCLEOTIDE SEQUENCE [LARGE SCALE GENOMIC DNA]</scope>
    <source>
        <strain evidence="2">CMW44962</strain>
    </source>
</reference>
<feature type="signal peptide" evidence="1">
    <location>
        <begin position="1"/>
        <end position="18"/>
    </location>
</feature>
<dbReference type="EMBL" id="RIBY02001898">
    <property type="protein sequence ID" value="KAH9827258.1"/>
    <property type="molecule type" value="Genomic_DNA"/>
</dbReference>
<evidence type="ECO:0000313" key="3">
    <source>
        <dbReference type="Proteomes" id="UP001138500"/>
    </source>
</evidence>
<comment type="caution">
    <text evidence="2">The sequence shown here is derived from an EMBL/GenBank/DDBJ whole genome shotgun (WGS) entry which is preliminary data.</text>
</comment>
<reference evidence="2 3" key="2">
    <citation type="journal article" date="2021" name="Curr. Genet.">
        <title>Genetic response to nitrogen starvation in the aggressive Eucalyptus foliar pathogen Teratosphaeria destructans.</title>
        <authorList>
            <person name="Havenga M."/>
            <person name="Wingfield B.D."/>
            <person name="Wingfield M.J."/>
            <person name="Dreyer L.L."/>
            <person name="Roets F."/>
            <person name="Aylward J."/>
        </authorList>
    </citation>
    <scope>NUCLEOTIDE SEQUENCE [LARGE SCALE GENOMIC DNA]</scope>
    <source>
        <strain evidence="2">CMW44962</strain>
    </source>
</reference>
<sequence length="137" mass="15422">MKLITVISLILPTFASLARQVSRPFCSRDAHANDNPNHSALQEYAHLRCQAVNKYTGKRDFSVGGDWTKHIVFDKDKLGLIGPMWIYQHHGLDCVNLVSHYDIDTFNQYCIQRCIPGKPQFVCMAVSSGCCTIKTSC</sequence>
<accession>A0A9W7W1V6</accession>
<gene>
    <name evidence="2" type="ORF">Tdes44962_MAKER09781</name>
</gene>
<dbReference type="AlphaFoldDB" id="A0A9W7W1V6"/>
<name>A0A9W7W1V6_9PEZI</name>
<dbReference type="Proteomes" id="UP001138500">
    <property type="component" value="Unassembled WGS sequence"/>
</dbReference>
<keyword evidence="1" id="KW-0732">Signal</keyword>
<evidence type="ECO:0000313" key="2">
    <source>
        <dbReference type="EMBL" id="KAH9827258.1"/>
    </source>
</evidence>
<feature type="chain" id="PRO_5040739576" evidence="1">
    <location>
        <begin position="19"/>
        <end position="137"/>
    </location>
</feature>